<comment type="caution">
    <text evidence="12">The sequence shown here is derived from an EMBL/GenBank/DDBJ whole genome shotgun (WGS) entry which is preliminary data.</text>
</comment>
<dbReference type="OrthoDB" id="1734229at2759"/>
<dbReference type="InterPro" id="IPR004179">
    <property type="entry name" value="Sec63-dom"/>
</dbReference>
<dbReference type="AlphaFoldDB" id="A0A443QF33"/>
<feature type="region of interest" description="Disordered" evidence="9">
    <location>
        <begin position="719"/>
        <end position="759"/>
    </location>
</feature>
<evidence type="ECO:0000313" key="12">
    <source>
        <dbReference type="EMBL" id="RWS01622.1"/>
    </source>
</evidence>
<feature type="domain" description="J" evidence="11">
    <location>
        <begin position="106"/>
        <end position="168"/>
    </location>
</feature>
<feature type="compositionally biased region" description="Basic and acidic residues" evidence="9">
    <location>
        <begin position="578"/>
        <end position="604"/>
    </location>
</feature>
<dbReference type="SMART" id="SM00271">
    <property type="entry name" value="DnaJ"/>
    <property type="match status" value="1"/>
</dbReference>
<feature type="compositionally biased region" description="Acidic residues" evidence="9">
    <location>
        <begin position="727"/>
        <end position="759"/>
    </location>
</feature>
<comment type="subcellular location">
    <subcellularLocation>
        <location evidence="1">Endoplasmic reticulum membrane</location>
        <topology evidence="1">Multi-pass membrane protein</topology>
    </subcellularLocation>
</comment>
<dbReference type="PANTHER" id="PTHR24075:SF0">
    <property type="entry name" value="TRANSLOCATION PROTEIN SEC63 HOMOLOG"/>
    <property type="match status" value="1"/>
</dbReference>
<dbReference type="SMART" id="SM00973">
    <property type="entry name" value="Sec63"/>
    <property type="match status" value="1"/>
</dbReference>
<evidence type="ECO:0000256" key="3">
    <source>
        <dbReference type="ARBA" id="ARBA00022692"/>
    </source>
</evidence>
<dbReference type="FunFam" id="1.10.3380.10:FF:000011">
    <property type="entry name" value="Translocation protein SEC63"/>
    <property type="match status" value="1"/>
</dbReference>
<dbReference type="SUPFAM" id="SSF46565">
    <property type="entry name" value="Chaperone J-domain"/>
    <property type="match status" value="1"/>
</dbReference>
<evidence type="ECO:0000313" key="13">
    <source>
        <dbReference type="Proteomes" id="UP000285301"/>
    </source>
</evidence>
<evidence type="ECO:0000256" key="5">
    <source>
        <dbReference type="ARBA" id="ARBA00022927"/>
    </source>
</evidence>
<accession>A0A443QF33</accession>
<sequence>MGGSKFQYDESGSTFFYFLLSFLALVVIPSTYYFWPTKRKKEDTGKDRNKCHCEQCGVKSNYLNAKEPWRKAKQRVIKSLLILGWFALFATAYKVAHIQHDYVNWDPFEILGIDPGSSTAEIKKAYRKLSLIYHPDKETGDEKKFLKISKAYAALTDEEARKNWEMYGNPDGPGATSFGIALPSWIVEKENSILVLGLYALVFMIALPTIVGVWWYRSVKYGGDQVLLDTSQLYYYFIHKTQYMILRRVLMIIAASFEFDKRHNNEVIERPSDNIEVPQLIKELGNVGEKNKEKPFCLSYSIKARSLIHAHLGRIKLPPNTLEIDKIQILKKCPYLIQEFVQCVAQLTMLAMAGRIQRTPHLDTLENAMKLSPLIVQALWDSKSSLLQLPHINEDLLRHFTNKRRNVRSIKQLASMKDEERRSILRNLSDEQYEDIINVLGNMPLLEVDVKSEVLDDEDSGTITAGAIVTVTVTLKRKPMRILFDQITSHENEQDADDDDDQENAEQVPNGDIDATQDSPRVKKPKVWEKNKGKKKGGKAGKNKKKVLPTINKKKPQQASNSSNEIKSNVGKSPAAADSDRELESDADSEKSNFSDSEDKRNDDISDEEEWDKVRNKVSKKEKLLETKSRQSHSVHCPYFPDDKQEYWWIYLADRKKHTLTTIPVLLTNLVDEEEVELKFTAPPKPGICSYSVIVRSDSYLDVDVIKNIKLDVKEAKEIKSHPQWDISEEEEEAAKEEDSAVEDSDLLATDDEDSCSDE</sequence>
<proteinExistence type="predicted"/>
<dbReference type="Gene3D" id="1.10.287.110">
    <property type="entry name" value="DnaJ domain"/>
    <property type="match status" value="1"/>
</dbReference>
<evidence type="ECO:0000256" key="9">
    <source>
        <dbReference type="SAM" id="MobiDB-lite"/>
    </source>
</evidence>
<feature type="compositionally biased region" description="Basic residues" evidence="9">
    <location>
        <begin position="532"/>
        <end position="556"/>
    </location>
</feature>
<dbReference type="PRINTS" id="PR00625">
    <property type="entry name" value="JDOMAIN"/>
</dbReference>
<keyword evidence="6 10" id="KW-1133">Transmembrane helix</keyword>
<dbReference type="InterPro" id="IPR001623">
    <property type="entry name" value="DnaJ_domain"/>
</dbReference>
<name>A0A443QF33_9ACAR</name>
<dbReference type="CDD" id="cd06257">
    <property type="entry name" value="DnaJ"/>
    <property type="match status" value="1"/>
</dbReference>
<keyword evidence="7 10" id="KW-0472">Membrane</keyword>
<evidence type="ECO:0000256" key="10">
    <source>
        <dbReference type="SAM" id="Phobius"/>
    </source>
</evidence>
<feature type="region of interest" description="Disordered" evidence="9">
    <location>
        <begin position="491"/>
        <end position="610"/>
    </location>
</feature>
<evidence type="ECO:0000256" key="1">
    <source>
        <dbReference type="ARBA" id="ARBA00004477"/>
    </source>
</evidence>
<dbReference type="FunFam" id="1.10.287.110:FF:000063">
    <property type="entry name" value="Translocation protein SEC63"/>
    <property type="match status" value="1"/>
</dbReference>
<dbReference type="GO" id="GO:0006620">
    <property type="term" value="P:post-translational protein targeting to endoplasmic reticulum membrane"/>
    <property type="evidence" value="ECO:0007669"/>
    <property type="project" value="TreeGrafter"/>
</dbReference>
<evidence type="ECO:0000256" key="4">
    <source>
        <dbReference type="ARBA" id="ARBA00022824"/>
    </source>
</evidence>
<dbReference type="InterPro" id="IPR014756">
    <property type="entry name" value="Ig_E-set"/>
</dbReference>
<evidence type="ECO:0000256" key="7">
    <source>
        <dbReference type="ARBA" id="ARBA00023136"/>
    </source>
</evidence>
<dbReference type="GO" id="GO:0006614">
    <property type="term" value="P:SRP-dependent cotranslational protein targeting to membrane"/>
    <property type="evidence" value="ECO:0007669"/>
    <property type="project" value="TreeGrafter"/>
</dbReference>
<protein>
    <submittedName>
        <fullName evidence="12">Translocation protein SEC63-like protein</fullName>
    </submittedName>
</protein>
<dbReference type="Pfam" id="PF00226">
    <property type="entry name" value="DnaJ"/>
    <property type="match status" value="1"/>
</dbReference>
<dbReference type="PANTHER" id="PTHR24075">
    <property type="entry name" value="SEC63 DOMAIN-CONTAINING"/>
    <property type="match status" value="1"/>
</dbReference>
<dbReference type="InterPro" id="IPR036869">
    <property type="entry name" value="J_dom_sf"/>
</dbReference>
<dbReference type="Pfam" id="PF02889">
    <property type="entry name" value="Sec63"/>
    <property type="match status" value="1"/>
</dbReference>
<dbReference type="InterPro" id="IPR035892">
    <property type="entry name" value="C2_domain_sf"/>
</dbReference>
<dbReference type="GO" id="GO:0008320">
    <property type="term" value="F:protein transmembrane transporter activity"/>
    <property type="evidence" value="ECO:0007669"/>
    <property type="project" value="TreeGrafter"/>
</dbReference>
<reference evidence="12 13" key="1">
    <citation type="journal article" date="2018" name="Gigascience">
        <title>Genomes of trombidid mites reveal novel predicted allergens and laterally-transferred genes associated with secondary metabolism.</title>
        <authorList>
            <person name="Dong X."/>
            <person name="Chaisiri K."/>
            <person name="Xia D."/>
            <person name="Armstrong S.D."/>
            <person name="Fang Y."/>
            <person name="Donnelly M.J."/>
            <person name="Kadowaki T."/>
            <person name="McGarry J.W."/>
            <person name="Darby A.C."/>
            <person name="Makepeace B.L."/>
        </authorList>
    </citation>
    <scope>NUCLEOTIDE SEQUENCE [LARGE SCALE GENOMIC DNA]</scope>
    <source>
        <strain evidence="12">UoL-WK</strain>
    </source>
</reference>
<keyword evidence="13" id="KW-1185">Reference proteome</keyword>
<dbReference type="STRING" id="1965070.A0A443QF33"/>
<keyword evidence="8" id="KW-0143">Chaperone</keyword>
<dbReference type="Gene3D" id="1.10.150.20">
    <property type="entry name" value="5' to 3' exonuclease, C-terminal subdomain"/>
    <property type="match status" value="1"/>
</dbReference>
<keyword evidence="2" id="KW-0813">Transport</keyword>
<dbReference type="GO" id="GO:0031207">
    <property type="term" value="C:Sec62/Sec63 complex"/>
    <property type="evidence" value="ECO:0007669"/>
    <property type="project" value="TreeGrafter"/>
</dbReference>
<organism evidence="12 13">
    <name type="scientific">Dinothrombium tinctorium</name>
    <dbReference type="NCBI Taxonomy" id="1965070"/>
    <lineage>
        <taxon>Eukaryota</taxon>
        <taxon>Metazoa</taxon>
        <taxon>Ecdysozoa</taxon>
        <taxon>Arthropoda</taxon>
        <taxon>Chelicerata</taxon>
        <taxon>Arachnida</taxon>
        <taxon>Acari</taxon>
        <taxon>Acariformes</taxon>
        <taxon>Trombidiformes</taxon>
        <taxon>Prostigmata</taxon>
        <taxon>Anystina</taxon>
        <taxon>Parasitengona</taxon>
        <taxon>Trombidioidea</taxon>
        <taxon>Trombidiidae</taxon>
        <taxon>Dinothrombium</taxon>
    </lineage>
</organism>
<dbReference type="SUPFAM" id="SSF158702">
    <property type="entry name" value="Sec63 N-terminal domain-like"/>
    <property type="match status" value="1"/>
</dbReference>
<evidence type="ECO:0000256" key="8">
    <source>
        <dbReference type="ARBA" id="ARBA00023186"/>
    </source>
</evidence>
<feature type="transmembrane region" description="Helical" evidence="10">
    <location>
        <begin position="193"/>
        <end position="216"/>
    </location>
</feature>
<dbReference type="GO" id="GO:0003723">
    <property type="term" value="F:RNA binding"/>
    <property type="evidence" value="ECO:0007669"/>
    <property type="project" value="TreeGrafter"/>
</dbReference>
<keyword evidence="4" id="KW-0256">Endoplasmic reticulum</keyword>
<evidence type="ECO:0000256" key="2">
    <source>
        <dbReference type="ARBA" id="ARBA00022448"/>
    </source>
</evidence>
<evidence type="ECO:0000259" key="11">
    <source>
        <dbReference type="PROSITE" id="PS50076"/>
    </source>
</evidence>
<feature type="compositionally biased region" description="Polar residues" evidence="9">
    <location>
        <begin position="557"/>
        <end position="571"/>
    </location>
</feature>
<keyword evidence="5" id="KW-0653">Protein transport</keyword>
<dbReference type="Gene3D" id="2.60.40.150">
    <property type="entry name" value="C2 domain"/>
    <property type="match status" value="1"/>
</dbReference>
<dbReference type="Proteomes" id="UP000285301">
    <property type="component" value="Unassembled WGS sequence"/>
</dbReference>
<dbReference type="Gene3D" id="1.10.3380.10">
    <property type="entry name" value="Sec63 N-terminal domain-like domain"/>
    <property type="match status" value="1"/>
</dbReference>
<gene>
    <name evidence="12" type="ORF">B4U79_08335</name>
</gene>
<keyword evidence="3 10" id="KW-0812">Transmembrane</keyword>
<dbReference type="SUPFAM" id="SSF81296">
    <property type="entry name" value="E set domains"/>
    <property type="match status" value="1"/>
</dbReference>
<dbReference type="PROSITE" id="PS50076">
    <property type="entry name" value="DNAJ_2"/>
    <property type="match status" value="1"/>
</dbReference>
<evidence type="ECO:0000256" key="6">
    <source>
        <dbReference type="ARBA" id="ARBA00022989"/>
    </source>
</evidence>
<feature type="transmembrane region" description="Helical" evidence="10">
    <location>
        <begin position="15"/>
        <end position="35"/>
    </location>
</feature>
<feature type="compositionally biased region" description="Acidic residues" evidence="9">
    <location>
        <begin position="494"/>
        <end position="504"/>
    </location>
</feature>
<dbReference type="EMBL" id="NCKU01008875">
    <property type="protein sequence ID" value="RWS01622.1"/>
    <property type="molecule type" value="Genomic_DNA"/>
</dbReference>